<accession>A0A9X2EQG6</accession>
<gene>
    <name evidence="1" type="ORF">MO867_19475</name>
</gene>
<dbReference type="RefSeq" id="WP_252472212.1">
    <property type="nucleotide sequence ID" value="NZ_JALBWM010000145.1"/>
</dbReference>
<dbReference type="EMBL" id="JALBWM010000145">
    <property type="protein sequence ID" value="MCO1336517.1"/>
    <property type="molecule type" value="Genomic_DNA"/>
</dbReference>
<name>A0A9X2EQG6_9GAMM</name>
<reference evidence="1" key="1">
    <citation type="journal article" date="2022" name="Arch. Microbiol.">
        <title>Microbulbifer okhotskensis sp. nov., isolated from a deep bottom sediment of the Okhotsk Sea.</title>
        <authorList>
            <person name="Romanenko L."/>
            <person name="Kurilenko V."/>
            <person name="Otstavnykh N."/>
            <person name="Velansky P."/>
            <person name="Isaeva M."/>
            <person name="Mikhailov V."/>
        </authorList>
    </citation>
    <scope>NUCLEOTIDE SEQUENCE</scope>
    <source>
        <strain evidence="1">OS29</strain>
    </source>
</reference>
<organism evidence="1 2">
    <name type="scientific">Microbulbifer okhotskensis</name>
    <dbReference type="NCBI Taxonomy" id="2926617"/>
    <lineage>
        <taxon>Bacteria</taxon>
        <taxon>Pseudomonadati</taxon>
        <taxon>Pseudomonadota</taxon>
        <taxon>Gammaproteobacteria</taxon>
        <taxon>Cellvibrionales</taxon>
        <taxon>Microbulbiferaceae</taxon>
        <taxon>Microbulbifer</taxon>
    </lineage>
</organism>
<dbReference type="AlphaFoldDB" id="A0A9X2EQG6"/>
<evidence type="ECO:0000313" key="1">
    <source>
        <dbReference type="EMBL" id="MCO1336517.1"/>
    </source>
</evidence>
<proteinExistence type="predicted"/>
<keyword evidence="2" id="KW-1185">Reference proteome</keyword>
<sequence length="161" mass="17959">MTEKDERTDVLLYGGRKYNIKLSFHQVKNMNGHAVGLKFEDSTGSMDSSKTGVSVSGRGLARAIGLRAVEMMGDLRGVDFFGFYLLTDGLNERQIRLKDALYSIQAKEMHKAVKDTLPHGIKIDVEGGIGWGMSRYEPQTLPQMQLFLEELGKTIRESALC</sequence>
<dbReference type="Proteomes" id="UP001139028">
    <property type="component" value="Unassembled WGS sequence"/>
</dbReference>
<protein>
    <submittedName>
        <fullName evidence="1">Uncharacterized protein</fullName>
    </submittedName>
</protein>
<evidence type="ECO:0000313" key="2">
    <source>
        <dbReference type="Proteomes" id="UP001139028"/>
    </source>
</evidence>
<comment type="caution">
    <text evidence="1">The sequence shown here is derived from an EMBL/GenBank/DDBJ whole genome shotgun (WGS) entry which is preliminary data.</text>
</comment>